<evidence type="ECO:0000256" key="2">
    <source>
        <dbReference type="SAM" id="SignalP"/>
    </source>
</evidence>
<keyword evidence="2" id="KW-0732">Signal</keyword>
<gene>
    <name evidence="3" type="ORF">JI746_20530</name>
</gene>
<protein>
    <recommendedName>
        <fullName evidence="5">DUF4148 domain-containing protein</fullName>
    </recommendedName>
</protein>
<dbReference type="Proteomes" id="UP000622707">
    <property type="component" value="Unassembled WGS sequence"/>
</dbReference>
<dbReference type="EMBL" id="JAEQND010000012">
    <property type="protein sequence ID" value="MBL0427512.1"/>
    <property type="molecule type" value="Genomic_DNA"/>
</dbReference>
<comment type="caution">
    <text evidence="3">The sequence shown here is derived from an EMBL/GenBank/DDBJ whole genome shotgun (WGS) entry which is preliminary data.</text>
</comment>
<evidence type="ECO:0000313" key="4">
    <source>
        <dbReference type="Proteomes" id="UP000622707"/>
    </source>
</evidence>
<feature type="chain" id="PRO_5045834329" description="DUF4148 domain-containing protein" evidence="2">
    <location>
        <begin position="22"/>
        <end position="171"/>
    </location>
</feature>
<sequence length="171" mass="17967">MKRTLSIALLALLAATSVAQAEDGPTRAQSIAEARRNGELLAPGEPGLTERQLHPERYSAAAPAIGRARAEVRAELEQARRNGDLLAGGESGLSAHQLHPSAYPARAVVAGKTREQVRAETLQAIQDGDILAPGEAGVSLRQMHPRSYLARGRGDASQRTAKGLAADGQPN</sequence>
<accession>A0ABS1JTH3</accession>
<evidence type="ECO:0000256" key="1">
    <source>
        <dbReference type="SAM" id="MobiDB-lite"/>
    </source>
</evidence>
<keyword evidence="4" id="KW-1185">Reference proteome</keyword>
<dbReference type="RefSeq" id="WP_201692144.1">
    <property type="nucleotide sequence ID" value="NZ_JAEQND010000012.1"/>
</dbReference>
<evidence type="ECO:0008006" key="5">
    <source>
        <dbReference type="Google" id="ProtNLM"/>
    </source>
</evidence>
<proteinExistence type="predicted"/>
<feature type="region of interest" description="Disordered" evidence="1">
    <location>
        <begin position="149"/>
        <end position="171"/>
    </location>
</feature>
<reference evidence="3 4" key="1">
    <citation type="journal article" date="2017" name="Int. J. Syst. Evol. Microbiol.">
        <title>Ramlibacter alkalitolerans sp. nov., alkali-tolerant bacterium isolated from soil of ginseng.</title>
        <authorList>
            <person name="Lee D.H."/>
            <person name="Cha C.J."/>
        </authorList>
    </citation>
    <scope>NUCLEOTIDE SEQUENCE [LARGE SCALE GENOMIC DNA]</scope>
    <source>
        <strain evidence="3 4">KACC 19305</strain>
    </source>
</reference>
<organism evidence="3 4">
    <name type="scientific">Ramlibacter alkalitolerans</name>
    <dbReference type="NCBI Taxonomy" id="2039631"/>
    <lineage>
        <taxon>Bacteria</taxon>
        <taxon>Pseudomonadati</taxon>
        <taxon>Pseudomonadota</taxon>
        <taxon>Betaproteobacteria</taxon>
        <taxon>Burkholderiales</taxon>
        <taxon>Comamonadaceae</taxon>
        <taxon>Ramlibacter</taxon>
    </lineage>
</organism>
<evidence type="ECO:0000313" key="3">
    <source>
        <dbReference type="EMBL" id="MBL0427512.1"/>
    </source>
</evidence>
<feature type="signal peptide" evidence="2">
    <location>
        <begin position="1"/>
        <end position="21"/>
    </location>
</feature>
<name>A0ABS1JTH3_9BURK</name>